<reference evidence="3 4" key="1">
    <citation type="submission" date="2024-04" db="EMBL/GenBank/DDBJ databases">
        <title>Phyllosticta paracitricarpa is synonymous to the EU quarantine fungus P. citricarpa based on phylogenomic analyses.</title>
        <authorList>
            <consortium name="Lawrence Berkeley National Laboratory"/>
            <person name="Van Ingen-Buijs V.A."/>
            <person name="Van Westerhoven A.C."/>
            <person name="Haridas S."/>
            <person name="Skiadas P."/>
            <person name="Martin F."/>
            <person name="Groenewald J.Z."/>
            <person name="Crous P.W."/>
            <person name="Seidl M.F."/>
        </authorList>
    </citation>
    <scope>NUCLEOTIDE SEQUENCE [LARGE SCALE GENOMIC DNA]</scope>
    <source>
        <strain evidence="3 4">CBS 123374</strain>
    </source>
</reference>
<keyword evidence="2" id="KW-0732">Signal</keyword>
<comment type="caution">
    <text evidence="3">The sequence shown here is derived from an EMBL/GenBank/DDBJ whole genome shotgun (WGS) entry which is preliminary data.</text>
</comment>
<proteinExistence type="predicted"/>
<evidence type="ECO:0000256" key="1">
    <source>
        <dbReference type="SAM" id="MobiDB-lite"/>
    </source>
</evidence>
<feature type="compositionally biased region" description="Low complexity" evidence="1">
    <location>
        <begin position="81"/>
        <end position="163"/>
    </location>
</feature>
<protein>
    <submittedName>
        <fullName evidence="3">Uncharacterized protein</fullName>
    </submittedName>
</protein>
<dbReference type="EMBL" id="JBBWRZ010000007">
    <property type="protein sequence ID" value="KAK8232366.1"/>
    <property type="molecule type" value="Genomic_DNA"/>
</dbReference>
<evidence type="ECO:0000313" key="4">
    <source>
        <dbReference type="Proteomes" id="UP001492380"/>
    </source>
</evidence>
<keyword evidence="4" id="KW-1185">Reference proteome</keyword>
<name>A0ABR1YM43_9PEZI</name>
<feature type="signal peptide" evidence="2">
    <location>
        <begin position="1"/>
        <end position="21"/>
    </location>
</feature>
<evidence type="ECO:0000256" key="2">
    <source>
        <dbReference type="SAM" id="SignalP"/>
    </source>
</evidence>
<sequence length="333" mass="33100">MPTLRSLALFALPLANVFVQADLSMHAGNSLALKSKVEALLDAAADSVQDCLHNHQLPFQHAAVAHDDASAAKLELVKRQSTNNTSESPAPSSTAAAPTTSSAVVSSTSVAPSTTQTQAPSSTSVPSTTVQTSTVTSATAATTITTSPSSSQETSTTTKTSSATPVVVDVTVTTTNSAGSTTVVPSSALVGATVAVTTTNSEGKTTTQPGVIVTTTNSAGSTTIVTSAAKAYTRETYSSGQVITRTSGSSTFKTTYTPEGVSSLVLSTTTLPNGERSTLTSYATVAATQINAATGGSSTEGAPTLQTGAACKLAGAEAVAAVAGGVFGLAWLL</sequence>
<dbReference type="Proteomes" id="UP001492380">
    <property type="component" value="Unassembled WGS sequence"/>
</dbReference>
<feature type="chain" id="PRO_5046264857" evidence="2">
    <location>
        <begin position="22"/>
        <end position="333"/>
    </location>
</feature>
<feature type="region of interest" description="Disordered" evidence="1">
    <location>
        <begin position="80"/>
        <end position="163"/>
    </location>
</feature>
<accession>A0ABR1YM43</accession>
<organism evidence="3 4">
    <name type="scientific">Phyllosticta capitalensis</name>
    <dbReference type="NCBI Taxonomy" id="121624"/>
    <lineage>
        <taxon>Eukaryota</taxon>
        <taxon>Fungi</taxon>
        <taxon>Dikarya</taxon>
        <taxon>Ascomycota</taxon>
        <taxon>Pezizomycotina</taxon>
        <taxon>Dothideomycetes</taxon>
        <taxon>Dothideomycetes incertae sedis</taxon>
        <taxon>Botryosphaeriales</taxon>
        <taxon>Phyllostictaceae</taxon>
        <taxon>Phyllosticta</taxon>
    </lineage>
</organism>
<evidence type="ECO:0000313" key="3">
    <source>
        <dbReference type="EMBL" id="KAK8232366.1"/>
    </source>
</evidence>
<gene>
    <name evidence="3" type="ORF">HDK90DRAFT_307555</name>
</gene>